<evidence type="ECO:0000313" key="1">
    <source>
        <dbReference type="EMBL" id="GBM21386.1"/>
    </source>
</evidence>
<sequence>MDGLKNGTVWSATTPFAWSATTPFARSGGIVNGGLVWISTHSVPDIHLSASLCALFLSLDVKRKPRHLSPATEAAQNEERFDSFRDCREGLQTAV</sequence>
<dbReference type="AlphaFoldDB" id="A0A4Y2DZC4"/>
<accession>A0A4Y2DZC4</accession>
<reference evidence="1 2" key="1">
    <citation type="journal article" date="2019" name="Sci. Rep.">
        <title>Orb-weaving spider Araneus ventricosus genome elucidates the spidroin gene catalogue.</title>
        <authorList>
            <person name="Kono N."/>
            <person name="Nakamura H."/>
            <person name="Ohtoshi R."/>
            <person name="Moran D.A.P."/>
            <person name="Shinohara A."/>
            <person name="Yoshida Y."/>
            <person name="Fujiwara M."/>
            <person name="Mori M."/>
            <person name="Tomita M."/>
            <person name="Arakawa K."/>
        </authorList>
    </citation>
    <scope>NUCLEOTIDE SEQUENCE [LARGE SCALE GENOMIC DNA]</scope>
</reference>
<name>A0A4Y2DZC4_ARAVE</name>
<proteinExistence type="predicted"/>
<protein>
    <submittedName>
        <fullName evidence="1">Uncharacterized protein</fullName>
    </submittedName>
</protein>
<organism evidence="1 2">
    <name type="scientific">Araneus ventricosus</name>
    <name type="common">Orbweaver spider</name>
    <name type="synonym">Epeira ventricosa</name>
    <dbReference type="NCBI Taxonomy" id="182803"/>
    <lineage>
        <taxon>Eukaryota</taxon>
        <taxon>Metazoa</taxon>
        <taxon>Ecdysozoa</taxon>
        <taxon>Arthropoda</taxon>
        <taxon>Chelicerata</taxon>
        <taxon>Arachnida</taxon>
        <taxon>Araneae</taxon>
        <taxon>Araneomorphae</taxon>
        <taxon>Entelegynae</taxon>
        <taxon>Araneoidea</taxon>
        <taxon>Araneidae</taxon>
        <taxon>Araneus</taxon>
    </lineage>
</organism>
<keyword evidence="2" id="KW-1185">Reference proteome</keyword>
<comment type="caution">
    <text evidence="1">The sequence shown here is derived from an EMBL/GenBank/DDBJ whole genome shotgun (WGS) entry which is preliminary data.</text>
</comment>
<dbReference type="EMBL" id="BGPR01000458">
    <property type="protein sequence ID" value="GBM21386.1"/>
    <property type="molecule type" value="Genomic_DNA"/>
</dbReference>
<gene>
    <name evidence="1" type="ORF">AVEN_264821_1</name>
</gene>
<evidence type="ECO:0000313" key="2">
    <source>
        <dbReference type="Proteomes" id="UP000499080"/>
    </source>
</evidence>
<dbReference type="Proteomes" id="UP000499080">
    <property type="component" value="Unassembled WGS sequence"/>
</dbReference>